<name>A0ABT0YH73_9ACTN</name>
<dbReference type="Proteomes" id="UP001523216">
    <property type="component" value="Unassembled WGS sequence"/>
</dbReference>
<dbReference type="EMBL" id="JAMQOL010000085">
    <property type="protein sequence ID" value="MCM4084842.1"/>
    <property type="molecule type" value="Genomic_DNA"/>
</dbReference>
<feature type="domain" description="UspA" evidence="2">
    <location>
        <begin position="1"/>
        <end position="141"/>
    </location>
</feature>
<feature type="domain" description="UspA" evidence="2">
    <location>
        <begin position="149"/>
        <end position="286"/>
    </location>
</feature>
<dbReference type="InterPro" id="IPR006016">
    <property type="entry name" value="UspA"/>
</dbReference>
<evidence type="ECO:0000313" key="4">
    <source>
        <dbReference type="Proteomes" id="UP001523216"/>
    </source>
</evidence>
<evidence type="ECO:0000259" key="2">
    <source>
        <dbReference type="Pfam" id="PF00582"/>
    </source>
</evidence>
<dbReference type="Gene3D" id="3.40.50.620">
    <property type="entry name" value="HUPs"/>
    <property type="match status" value="2"/>
</dbReference>
<dbReference type="PRINTS" id="PR01438">
    <property type="entry name" value="UNVRSLSTRESS"/>
</dbReference>
<gene>
    <name evidence="3" type="ORF">LXN57_45675</name>
</gene>
<proteinExistence type="inferred from homology"/>
<keyword evidence="4" id="KW-1185">Reference proteome</keyword>
<dbReference type="InterPro" id="IPR006015">
    <property type="entry name" value="Universal_stress_UspA"/>
</dbReference>
<evidence type="ECO:0000313" key="3">
    <source>
        <dbReference type="EMBL" id="MCM4084842.1"/>
    </source>
</evidence>
<protein>
    <submittedName>
        <fullName evidence="3">Universal stress protein</fullName>
    </submittedName>
</protein>
<organism evidence="3 4">
    <name type="scientific">Paractinoplanes hotanensis</name>
    <dbReference type="NCBI Taxonomy" id="2906497"/>
    <lineage>
        <taxon>Bacteria</taxon>
        <taxon>Bacillati</taxon>
        <taxon>Actinomycetota</taxon>
        <taxon>Actinomycetes</taxon>
        <taxon>Micromonosporales</taxon>
        <taxon>Micromonosporaceae</taxon>
        <taxon>Paractinoplanes</taxon>
    </lineage>
</organism>
<dbReference type="SUPFAM" id="SSF52402">
    <property type="entry name" value="Adenine nucleotide alpha hydrolases-like"/>
    <property type="match status" value="2"/>
</dbReference>
<accession>A0ABT0YH73</accession>
<dbReference type="PANTHER" id="PTHR46268:SF6">
    <property type="entry name" value="UNIVERSAL STRESS PROTEIN UP12"/>
    <property type="match status" value="1"/>
</dbReference>
<reference evidence="3 4" key="1">
    <citation type="submission" date="2022-06" db="EMBL/GenBank/DDBJ databases">
        <title>Actinoplanes abujensis sp. nov., isolated from Nigerian arid soil.</title>
        <authorList>
            <person name="Ding P."/>
        </authorList>
    </citation>
    <scope>NUCLEOTIDE SEQUENCE [LARGE SCALE GENOMIC DNA]</scope>
    <source>
        <strain evidence="4">TRM88002</strain>
    </source>
</reference>
<dbReference type="Pfam" id="PF00582">
    <property type="entry name" value="Usp"/>
    <property type="match status" value="2"/>
</dbReference>
<dbReference type="PANTHER" id="PTHR46268">
    <property type="entry name" value="STRESS RESPONSE PROTEIN NHAX"/>
    <property type="match status" value="1"/>
</dbReference>
<dbReference type="RefSeq" id="WP_251804581.1">
    <property type="nucleotide sequence ID" value="NZ_JAMQOL010000085.1"/>
</dbReference>
<comment type="similarity">
    <text evidence="1">Belongs to the universal stress protein A family.</text>
</comment>
<evidence type="ECO:0000256" key="1">
    <source>
        <dbReference type="ARBA" id="ARBA00008791"/>
    </source>
</evidence>
<dbReference type="InterPro" id="IPR014729">
    <property type="entry name" value="Rossmann-like_a/b/a_fold"/>
</dbReference>
<comment type="caution">
    <text evidence="3">The sequence shown here is derived from an EMBL/GenBank/DDBJ whole genome shotgun (WGS) entry which is preliminary data.</text>
</comment>
<sequence>MADPVVVGVDGSARSLAAVETAAGEAALRGRRLRIVHALVWVPADMDMDPAVVPPVHQSYWERAEACVAEALRIAAERAPEVDVAAEVIPGRPATVLLHESEHAALLVLGDHGLGGLAELMIGSVALQTATHGRCPVLVARGTKRADGPVVVGVDGSASSSEAVRFAADEATMRGAELLTLHAWNGGDDTELGAELPMSYDTWSGEDEERRVLAEAVAGIGAEYPDLPVRRQVINGSARGYLTAWSRTAQLVVVGSRGHGGFAGLLLGSVGHHLLHHAACPVAIVRP</sequence>